<evidence type="ECO:0000256" key="9">
    <source>
        <dbReference type="RuleBase" id="RU367061"/>
    </source>
</evidence>
<name>A0A0A9VWD3_LYGHE</name>
<reference evidence="12" key="2">
    <citation type="submission" date="2014-07" db="EMBL/GenBank/DDBJ databases">
        <authorList>
            <person name="Hull J."/>
        </authorList>
    </citation>
    <scope>NUCLEOTIDE SEQUENCE</scope>
</reference>
<dbReference type="InterPro" id="IPR007084">
    <property type="entry name" value="BRICHOS_dom"/>
</dbReference>
<reference evidence="12" key="1">
    <citation type="journal article" date="2014" name="PLoS ONE">
        <title>Transcriptome-Based Identification of ABC Transporters in the Western Tarnished Plant Bug Lygus hesperus.</title>
        <authorList>
            <person name="Hull J.J."/>
            <person name="Chaney K."/>
            <person name="Geib S.M."/>
            <person name="Fabrick J.A."/>
            <person name="Brent C.S."/>
            <person name="Walsh D."/>
            <person name="Lavine L.C."/>
        </authorList>
    </citation>
    <scope>NUCLEOTIDE SEQUENCE</scope>
</reference>
<gene>
    <name evidence="12" type="primary">ITM2B_3</name>
    <name evidence="14" type="synonym">ITM2B_0</name>
    <name evidence="13" type="synonym">ITM2B_1</name>
    <name evidence="11" type="synonym">ITM2B_4</name>
    <name evidence="11" type="ORF">CM83_71192</name>
    <name evidence="12" type="ORF">CM83_71195</name>
    <name evidence="13" type="ORF">CM83_71196</name>
    <name evidence="14" type="ORF">g.74208</name>
</gene>
<keyword evidence="8" id="KW-0325">Glycoprotein</keyword>
<reference evidence="14" key="3">
    <citation type="journal article" date="2016" name="Gigascience">
        <title>De novo construction of an expanded transcriptome assembly for the western tarnished plant bug, Lygus hesperus.</title>
        <authorList>
            <person name="Tassone E.E."/>
            <person name="Geib S.M."/>
            <person name="Hall B."/>
            <person name="Fabrick J.A."/>
            <person name="Brent C.S."/>
            <person name="Hull J.J."/>
        </authorList>
    </citation>
    <scope>NUCLEOTIDE SEQUENCE</scope>
</reference>
<keyword evidence="3 9" id="KW-0812">Transmembrane</keyword>
<keyword evidence="9" id="KW-1003">Cell membrane</keyword>
<protein>
    <recommendedName>
        <fullName evidence="9">Integral membrane protein 2</fullName>
    </recommendedName>
</protein>
<dbReference type="GO" id="GO:0001540">
    <property type="term" value="F:amyloid-beta binding"/>
    <property type="evidence" value="ECO:0007669"/>
    <property type="project" value="TreeGrafter"/>
</dbReference>
<dbReference type="GO" id="GO:0070062">
    <property type="term" value="C:extracellular exosome"/>
    <property type="evidence" value="ECO:0007669"/>
    <property type="project" value="TreeGrafter"/>
</dbReference>
<dbReference type="InterPro" id="IPR040145">
    <property type="entry name" value="ITM2"/>
</dbReference>
<feature type="transmembrane region" description="Helical" evidence="9">
    <location>
        <begin position="59"/>
        <end position="81"/>
    </location>
</feature>
<accession>A0A0A9VWD3</accession>
<feature type="domain" description="BRICHOS" evidence="10">
    <location>
        <begin position="166"/>
        <end position="261"/>
    </location>
</feature>
<organism evidence="12">
    <name type="scientific">Lygus hesperus</name>
    <name type="common">Western plant bug</name>
    <dbReference type="NCBI Taxonomy" id="30085"/>
    <lineage>
        <taxon>Eukaryota</taxon>
        <taxon>Metazoa</taxon>
        <taxon>Ecdysozoa</taxon>
        <taxon>Arthropoda</taxon>
        <taxon>Hexapoda</taxon>
        <taxon>Insecta</taxon>
        <taxon>Pterygota</taxon>
        <taxon>Neoptera</taxon>
        <taxon>Paraneoptera</taxon>
        <taxon>Hemiptera</taxon>
        <taxon>Heteroptera</taxon>
        <taxon>Panheteroptera</taxon>
        <taxon>Cimicomorpha</taxon>
        <taxon>Miridae</taxon>
        <taxon>Mirini</taxon>
        <taxon>Lygus</taxon>
    </lineage>
</organism>
<dbReference type="EMBL" id="GBHO01043081">
    <property type="protein sequence ID" value="JAG00523.1"/>
    <property type="molecule type" value="Transcribed_RNA"/>
</dbReference>
<keyword evidence="5 9" id="KW-1133">Transmembrane helix</keyword>
<dbReference type="EMBL" id="GBHO01043085">
    <property type="protein sequence ID" value="JAG00519.1"/>
    <property type="molecule type" value="Transcribed_RNA"/>
</dbReference>
<dbReference type="PANTHER" id="PTHR10962:SF1">
    <property type="entry name" value="INTEGRAL MEMBRANE PROTEIN 2"/>
    <property type="match status" value="1"/>
</dbReference>
<evidence type="ECO:0000313" key="13">
    <source>
        <dbReference type="EMBL" id="JAG00523.1"/>
    </source>
</evidence>
<dbReference type="GO" id="GO:0042985">
    <property type="term" value="P:negative regulation of amyloid precursor protein biosynthetic process"/>
    <property type="evidence" value="ECO:0007669"/>
    <property type="project" value="TreeGrafter"/>
</dbReference>
<evidence type="ECO:0000256" key="5">
    <source>
        <dbReference type="ARBA" id="ARBA00022989"/>
    </source>
</evidence>
<dbReference type="PANTHER" id="PTHR10962">
    <property type="entry name" value="INTEGRAL TRANSMEMBRANE PROTEIN 2"/>
    <property type="match status" value="1"/>
</dbReference>
<dbReference type="EMBL" id="GBHO01043082">
    <property type="protein sequence ID" value="JAG00522.1"/>
    <property type="molecule type" value="Transcribed_RNA"/>
</dbReference>
<keyword evidence="4 9" id="KW-0735">Signal-anchor</keyword>
<evidence type="ECO:0000313" key="12">
    <source>
        <dbReference type="EMBL" id="JAG00522.1"/>
    </source>
</evidence>
<dbReference type="GO" id="GO:0005794">
    <property type="term" value="C:Golgi apparatus"/>
    <property type="evidence" value="ECO:0007669"/>
    <property type="project" value="TreeGrafter"/>
</dbReference>
<evidence type="ECO:0000256" key="7">
    <source>
        <dbReference type="ARBA" id="ARBA00023157"/>
    </source>
</evidence>
<evidence type="ECO:0000256" key="1">
    <source>
        <dbReference type="ARBA" id="ARBA00004606"/>
    </source>
</evidence>
<dbReference type="Gene3D" id="3.30.390.150">
    <property type="match status" value="1"/>
</dbReference>
<keyword evidence="7" id="KW-1015">Disulfide bond</keyword>
<evidence type="ECO:0000313" key="14">
    <source>
        <dbReference type="EMBL" id="JAQ16936.1"/>
    </source>
</evidence>
<evidence type="ECO:0000256" key="6">
    <source>
        <dbReference type="ARBA" id="ARBA00023136"/>
    </source>
</evidence>
<evidence type="ECO:0000259" key="10">
    <source>
        <dbReference type="PROSITE" id="PS50869"/>
    </source>
</evidence>
<dbReference type="Pfam" id="PF04089">
    <property type="entry name" value="BRICHOS"/>
    <property type="match status" value="1"/>
</dbReference>
<evidence type="ECO:0000256" key="3">
    <source>
        <dbReference type="ARBA" id="ARBA00022692"/>
    </source>
</evidence>
<evidence type="ECO:0000313" key="11">
    <source>
        <dbReference type="EMBL" id="JAG00519.1"/>
    </source>
</evidence>
<dbReference type="AlphaFoldDB" id="A0A0A9VWD3"/>
<dbReference type="SMART" id="SM01039">
    <property type="entry name" value="BRICHOS"/>
    <property type="match status" value="1"/>
</dbReference>
<keyword evidence="6 9" id="KW-0472">Membrane</keyword>
<evidence type="ECO:0000256" key="8">
    <source>
        <dbReference type="ARBA" id="ARBA00023180"/>
    </source>
</evidence>
<dbReference type="PROSITE" id="PS50869">
    <property type="entry name" value="BRICHOS"/>
    <property type="match status" value="1"/>
</dbReference>
<evidence type="ECO:0000256" key="4">
    <source>
        <dbReference type="ARBA" id="ARBA00022968"/>
    </source>
</evidence>
<comment type="similarity">
    <text evidence="2 9">Belongs to the ITM2 family.</text>
</comment>
<evidence type="ECO:0000256" key="2">
    <source>
        <dbReference type="ARBA" id="ARBA00006794"/>
    </source>
</evidence>
<proteinExistence type="inferred from homology"/>
<comment type="subcellular location">
    <subcellularLocation>
        <location evidence="1 9">Membrane</location>
        <topology evidence="1 9">Single-pass type II membrane protein</topology>
    </subcellularLocation>
</comment>
<dbReference type="EMBL" id="GDHC01001693">
    <property type="protein sequence ID" value="JAQ16936.1"/>
    <property type="molecule type" value="Transcribed_RNA"/>
</dbReference>
<dbReference type="GO" id="GO:0005886">
    <property type="term" value="C:plasma membrane"/>
    <property type="evidence" value="ECO:0007669"/>
    <property type="project" value="UniProtKB-UniRule"/>
</dbReference>
<sequence length="309" mass="35126">MTIVTKPLSEKKNEKNTEPLVVEPISRAERGELVGGRVASACGRRDDSPRGRATSASTACLFLTALLVMSCGVITGLYLYYHFIRAQVHKYQGCFRIKLDEDFSLPAPEHLLTDDPAMLKVSGSQDCYYPLELADDQMLSENSFPNYFREDFEIDDTYEKINVPDFNGGRHSKFIHDFKINKTGIVDVNGKKCFVMPLNRTEVLPPNTLLDLVKKMHNGYYEVNTGLLRETMKVVTPQIEDRSNLGTYIQRECSDYPIYRLEKFVSGVYKRSAEPEVKFIEFAGTTKQINIVNYAELLEHEDNVPRALA</sequence>